<feature type="region of interest" description="Disordered" evidence="1">
    <location>
        <begin position="204"/>
        <end position="233"/>
    </location>
</feature>
<proteinExistence type="predicted"/>
<feature type="region of interest" description="Disordered" evidence="1">
    <location>
        <begin position="238"/>
        <end position="257"/>
    </location>
</feature>
<evidence type="ECO:0000256" key="1">
    <source>
        <dbReference type="SAM" id="MobiDB-lite"/>
    </source>
</evidence>
<sequence length="681" mass="77326">MSTILLLIQTGQHSTPHLLSIGHRPFLALNGHLFALPHIPNCMALYLLIDLILKYSHLTEVFRGMAIIQKSHRTGSRLTLKEGSPELNVTCPSTMSTASAATSRRQSRTNARTALGKRRIPAPDAGESENDDRPRRYKKPKASELLSILDNMSDMEMPRPNGTPGHGTVSYTARQGGSEIPALYEAYHKKLEVLKVSIRKKAKREKEVAEKTNKTVSHNRGDRRNKIGKPKVTLSRKVVRKNPQGDQSKRRDKLAKNRDIPTIIEDDVCEASLEEDLEDLEDWRKKDLQERTFRLSLLYRKVPRKCHFLQLPLEIREQICGYLLEAPGPVRVFEGWSKVHRHKRQTLETAIMRTNSQIADECVRILYGRNTFEYLVRDSSGVEPSSSPDSYQGDDTAVDSDLDYDGEYEDNDGYPDHEGDEYEDAPSRCRRSQAVGNNAARLSVAKRRSTRTLGKKQPNYDDADSSPSPASPVSLPPSGSKMHSKVPAHEVFNPNVEINVTKFGHHFRHIRIKLENGRTGPYYRARMAAAIATFSHLKPRRAKLHTIDIEITPTRQNHQKQQQQGQEAEDNNRDLTFLDFFDPQADVLRALRVLPCQFIRVVVNTHAGPRDIVVDRRHAEKDIGAGDVVVQAQRKRLAGLARRILEQLPQTIRQVWLAHEVQGSHDIWDLSDTDEEEGMWD</sequence>
<dbReference type="GeneID" id="39583227"/>
<feature type="compositionally biased region" description="Basic residues" evidence="1">
    <location>
        <begin position="444"/>
        <end position="454"/>
    </location>
</feature>
<keyword evidence="3" id="KW-1185">Reference proteome</keyword>
<dbReference type="EMBL" id="ML119051">
    <property type="protein sequence ID" value="ROT43231.1"/>
    <property type="molecule type" value="Genomic_DNA"/>
</dbReference>
<name>A0A3N2Q8X2_SODAK</name>
<feature type="compositionally biased region" description="Low complexity" evidence="1">
    <location>
        <begin position="465"/>
        <end position="480"/>
    </location>
</feature>
<evidence type="ECO:0000313" key="3">
    <source>
        <dbReference type="Proteomes" id="UP000272025"/>
    </source>
</evidence>
<feature type="compositionally biased region" description="Acidic residues" evidence="1">
    <location>
        <begin position="396"/>
        <end position="424"/>
    </location>
</feature>
<evidence type="ECO:0000313" key="2">
    <source>
        <dbReference type="EMBL" id="ROT43231.1"/>
    </source>
</evidence>
<gene>
    <name evidence="2" type="ORF">SODALDRAFT_375435</name>
</gene>
<feature type="compositionally biased region" description="Low complexity" evidence="1">
    <location>
        <begin position="379"/>
        <end position="390"/>
    </location>
</feature>
<feature type="compositionally biased region" description="Low complexity" evidence="1">
    <location>
        <begin position="93"/>
        <end position="114"/>
    </location>
</feature>
<dbReference type="OrthoDB" id="5413827at2759"/>
<feature type="region of interest" description="Disordered" evidence="1">
    <location>
        <begin position="80"/>
        <end position="143"/>
    </location>
</feature>
<dbReference type="RefSeq" id="XP_028471037.1">
    <property type="nucleotide sequence ID" value="XM_028614749.1"/>
</dbReference>
<protein>
    <submittedName>
        <fullName evidence="2">Uncharacterized protein</fullName>
    </submittedName>
</protein>
<organism evidence="2 3">
    <name type="scientific">Sodiomyces alkalinus (strain CBS 110278 / VKM F-3762 / F11)</name>
    <name type="common">Alkaliphilic filamentous fungus</name>
    <dbReference type="NCBI Taxonomy" id="1314773"/>
    <lineage>
        <taxon>Eukaryota</taxon>
        <taxon>Fungi</taxon>
        <taxon>Dikarya</taxon>
        <taxon>Ascomycota</taxon>
        <taxon>Pezizomycotina</taxon>
        <taxon>Sordariomycetes</taxon>
        <taxon>Hypocreomycetidae</taxon>
        <taxon>Glomerellales</taxon>
        <taxon>Plectosphaerellaceae</taxon>
        <taxon>Sodiomyces</taxon>
    </lineage>
</organism>
<feature type="region of interest" description="Disordered" evidence="1">
    <location>
        <begin position="379"/>
        <end position="485"/>
    </location>
</feature>
<dbReference type="AlphaFoldDB" id="A0A3N2Q8X2"/>
<reference evidence="2 3" key="1">
    <citation type="journal article" date="2018" name="Mol. Ecol.">
        <title>The obligate alkalophilic soda-lake fungus Sodiomyces alkalinus has shifted to a protein diet.</title>
        <authorList>
            <person name="Grum-Grzhimaylo A.A."/>
            <person name="Falkoski D.L."/>
            <person name="van den Heuvel J."/>
            <person name="Valero-Jimenez C.A."/>
            <person name="Min B."/>
            <person name="Choi I.G."/>
            <person name="Lipzen A."/>
            <person name="Daum C.G."/>
            <person name="Aanen D.K."/>
            <person name="Tsang A."/>
            <person name="Henrissat B."/>
            <person name="Bilanenko E.N."/>
            <person name="de Vries R.P."/>
            <person name="van Kan J.A.L."/>
            <person name="Grigoriev I.V."/>
            <person name="Debets A.J.M."/>
        </authorList>
    </citation>
    <scope>NUCLEOTIDE SEQUENCE [LARGE SCALE GENOMIC DNA]</scope>
    <source>
        <strain evidence="2 3">F11</strain>
    </source>
</reference>
<accession>A0A3N2Q8X2</accession>
<feature type="compositionally biased region" description="Basic and acidic residues" evidence="1">
    <location>
        <begin position="204"/>
        <end position="225"/>
    </location>
</feature>
<dbReference type="Proteomes" id="UP000272025">
    <property type="component" value="Unassembled WGS sequence"/>
</dbReference>
<dbReference type="STRING" id="1314773.A0A3N2Q8X2"/>